<organism evidence="3 4">
    <name type="scientific">Allostreptomyces psammosilenae</name>
    <dbReference type="NCBI Taxonomy" id="1892865"/>
    <lineage>
        <taxon>Bacteria</taxon>
        <taxon>Bacillati</taxon>
        <taxon>Actinomycetota</taxon>
        <taxon>Actinomycetes</taxon>
        <taxon>Kitasatosporales</taxon>
        <taxon>Streptomycetaceae</taxon>
        <taxon>Allostreptomyces</taxon>
    </lineage>
</organism>
<dbReference type="RefSeq" id="WP_246449535.1">
    <property type="nucleotide sequence ID" value="NZ_JACBZD010000001.1"/>
</dbReference>
<evidence type="ECO:0000313" key="4">
    <source>
        <dbReference type="Proteomes" id="UP000567795"/>
    </source>
</evidence>
<dbReference type="PANTHER" id="PTHR43102:SF2">
    <property type="entry name" value="GAF DOMAIN-CONTAINING PROTEIN"/>
    <property type="match status" value="1"/>
</dbReference>
<evidence type="ECO:0000313" key="3">
    <source>
        <dbReference type="EMBL" id="NYI03487.1"/>
    </source>
</evidence>
<evidence type="ECO:0000259" key="2">
    <source>
        <dbReference type="SMART" id="SM00065"/>
    </source>
</evidence>
<sequence>MTDHQSPGGSDRTARLTQLGLNDSDSDQAFERFAELAARLTGAPIAMVNFVNDERQMFRGLCLYNPSASDEAAGVAPQGGGGGGQVVPYQLSRRDMPLTHGFCPHVVALRSPLALNDVLAYPRFSGNPVVNELGVRSYLGTPLIDDTGTVLGTLCVLDHSPRDWGRERLKGLGLLAEALLSEVRLRDRDGGQTGADQPAAHPRQAAPEPAPPAPQPVEQTWPPRYGFRYGDEHGYDQPQEPAPQPYDPGRPRRLPW</sequence>
<dbReference type="InterPro" id="IPR029016">
    <property type="entry name" value="GAF-like_dom_sf"/>
</dbReference>
<accession>A0A852ZPS2</accession>
<feature type="domain" description="GAF" evidence="2">
    <location>
        <begin position="25"/>
        <end position="193"/>
    </location>
</feature>
<feature type="region of interest" description="Disordered" evidence="1">
    <location>
        <begin position="188"/>
        <end position="256"/>
    </location>
</feature>
<dbReference type="AlphaFoldDB" id="A0A852ZPS2"/>
<comment type="caution">
    <text evidence="3">The sequence shown here is derived from an EMBL/GenBank/DDBJ whole genome shotgun (WGS) entry which is preliminary data.</text>
</comment>
<name>A0A852ZPS2_9ACTN</name>
<evidence type="ECO:0000256" key="1">
    <source>
        <dbReference type="SAM" id="MobiDB-lite"/>
    </source>
</evidence>
<dbReference type="Proteomes" id="UP000567795">
    <property type="component" value="Unassembled WGS sequence"/>
</dbReference>
<dbReference type="PANTHER" id="PTHR43102">
    <property type="entry name" value="SLR1143 PROTEIN"/>
    <property type="match status" value="1"/>
</dbReference>
<dbReference type="SMART" id="SM00065">
    <property type="entry name" value="GAF"/>
    <property type="match status" value="1"/>
</dbReference>
<reference evidence="3 4" key="1">
    <citation type="submission" date="2020-07" db="EMBL/GenBank/DDBJ databases">
        <title>Sequencing the genomes of 1000 actinobacteria strains.</title>
        <authorList>
            <person name="Klenk H.-P."/>
        </authorList>
    </citation>
    <scope>NUCLEOTIDE SEQUENCE [LARGE SCALE GENOMIC DNA]</scope>
    <source>
        <strain evidence="3 4">DSM 42178</strain>
    </source>
</reference>
<protein>
    <submittedName>
        <fullName evidence="3">GAF domain-containing protein</fullName>
    </submittedName>
</protein>
<dbReference type="Pfam" id="PF01590">
    <property type="entry name" value="GAF"/>
    <property type="match status" value="1"/>
</dbReference>
<dbReference type="SUPFAM" id="SSF55781">
    <property type="entry name" value="GAF domain-like"/>
    <property type="match status" value="1"/>
</dbReference>
<dbReference type="EMBL" id="JACBZD010000001">
    <property type="protein sequence ID" value="NYI03487.1"/>
    <property type="molecule type" value="Genomic_DNA"/>
</dbReference>
<dbReference type="Gene3D" id="3.30.450.40">
    <property type="match status" value="1"/>
</dbReference>
<proteinExistence type="predicted"/>
<gene>
    <name evidence="3" type="ORF">FHU37_000430</name>
</gene>
<feature type="compositionally biased region" description="Low complexity" evidence="1">
    <location>
        <begin position="195"/>
        <end position="207"/>
    </location>
</feature>
<dbReference type="InterPro" id="IPR003018">
    <property type="entry name" value="GAF"/>
</dbReference>
<keyword evidence="4" id="KW-1185">Reference proteome</keyword>